<organism evidence="5 6">
    <name type="scientific">Candidatus Uhrbacteria bacterium GW2011_GWF2_44_350</name>
    <dbReference type="NCBI Taxonomy" id="1619000"/>
    <lineage>
        <taxon>Bacteria</taxon>
        <taxon>Candidatus Uhriibacteriota</taxon>
    </lineage>
</organism>
<dbReference type="GO" id="GO:0003824">
    <property type="term" value="F:catalytic activity"/>
    <property type="evidence" value="ECO:0007669"/>
    <property type="project" value="InterPro"/>
</dbReference>
<dbReference type="Pfam" id="PF01230">
    <property type="entry name" value="HIT"/>
    <property type="match status" value="1"/>
</dbReference>
<feature type="short sequence motif" description="Histidine triad motif" evidence="2 3">
    <location>
        <begin position="97"/>
        <end position="101"/>
    </location>
</feature>
<dbReference type="InterPro" id="IPR036265">
    <property type="entry name" value="HIT-like_sf"/>
</dbReference>
<dbReference type="AlphaFoldDB" id="A0A0G1JK15"/>
<evidence type="ECO:0000256" key="1">
    <source>
        <dbReference type="PIRSR" id="PIRSR601310-1"/>
    </source>
</evidence>
<protein>
    <submittedName>
        <fullName evidence="5">Histidine triad (HIT) protein</fullName>
    </submittedName>
</protein>
<dbReference type="PROSITE" id="PS51084">
    <property type="entry name" value="HIT_2"/>
    <property type="match status" value="1"/>
</dbReference>
<dbReference type="InterPro" id="IPR001310">
    <property type="entry name" value="Histidine_triad_HIT"/>
</dbReference>
<reference evidence="5 6" key="1">
    <citation type="journal article" date="2015" name="Nature">
        <title>rRNA introns, odd ribosomes, and small enigmatic genomes across a large radiation of phyla.</title>
        <authorList>
            <person name="Brown C.T."/>
            <person name="Hug L.A."/>
            <person name="Thomas B.C."/>
            <person name="Sharon I."/>
            <person name="Castelle C.J."/>
            <person name="Singh A."/>
            <person name="Wilkins M.J."/>
            <person name="Williams K.H."/>
            <person name="Banfield J.F."/>
        </authorList>
    </citation>
    <scope>NUCLEOTIDE SEQUENCE [LARGE SCALE GENOMIC DNA]</scope>
</reference>
<sequence length="138" mass="15557">MTNCLFCNIIAGEIPCHKIYEDENVLAFLDIKPLNPGHTLIVPKKHAEHLLESTNEEVMAVMTAAKKIAPGIMESVGAMGCNINFNVGHSAGQIIFHTHLHIIPRYEDDGYKEWCRTEDLIDNLSDVAERIQEVFERL</sequence>
<dbReference type="CDD" id="cd01277">
    <property type="entry name" value="HINT_subgroup"/>
    <property type="match status" value="1"/>
</dbReference>
<dbReference type="InterPro" id="IPR039384">
    <property type="entry name" value="HINT"/>
</dbReference>
<name>A0A0G1JK15_9BACT</name>
<dbReference type="InterPro" id="IPR019808">
    <property type="entry name" value="Histidine_triad_CS"/>
</dbReference>
<dbReference type="SUPFAM" id="SSF54197">
    <property type="entry name" value="HIT-like"/>
    <property type="match status" value="1"/>
</dbReference>
<evidence type="ECO:0000313" key="5">
    <source>
        <dbReference type="EMBL" id="KKT71946.1"/>
    </source>
</evidence>
<dbReference type="EMBL" id="LCJB01000004">
    <property type="protein sequence ID" value="KKT71946.1"/>
    <property type="molecule type" value="Genomic_DNA"/>
</dbReference>
<comment type="caution">
    <text evidence="5">The sequence shown here is derived from an EMBL/GenBank/DDBJ whole genome shotgun (WGS) entry which is preliminary data.</text>
</comment>
<feature type="domain" description="HIT" evidence="4">
    <location>
        <begin position="5"/>
        <end position="112"/>
    </location>
</feature>
<feature type="active site" description="Tele-AMP-histidine intermediate" evidence="1">
    <location>
        <position position="99"/>
    </location>
</feature>
<evidence type="ECO:0000313" key="6">
    <source>
        <dbReference type="Proteomes" id="UP000034154"/>
    </source>
</evidence>
<dbReference type="PROSITE" id="PS00892">
    <property type="entry name" value="HIT_1"/>
    <property type="match status" value="1"/>
</dbReference>
<dbReference type="Proteomes" id="UP000034154">
    <property type="component" value="Unassembled WGS sequence"/>
</dbReference>
<dbReference type="Gene3D" id="3.30.428.10">
    <property type="entry name" value="HIT-like"/>
    <property type="match status" value="1"/>
</dbReference>
<evidence type="ECO:0000259" key="4">
    <source>
        <dbReference type="PROSITE" id="PS51084"/>
    </source>
</evidence>
<proteinExistence type="predicted"/>
<evidence type="ECO:0000256" key="3">
    <source>
        <dbReference type="PROSITE-ProRule" id="PRU00464"/>
    </source>
</evidence>
<gene>
    <name evidence="5" type="ORF">UW63_C0004G0002</name>
</gene>
<dbReference type="GO" id="GO:0009117">
    <property type="term" value="P:nucleotide metabolic process"/>
    <property type="evidence" value="ECO:0007669"/>
    <property type="project" value="TreeGrafter"/>
</dbReference>
<accession>A0A0G1JK15</accession>
<dbReference type="InterPro" id="IPR011146">
    <property type="entry name" value="HIT-like"/>
</dbReference>
<dbReference type="PANTHER" id="PTHR46648:SF1">
    <property type="entry name" value="ADENOSINE 5'-MONOPHOSPHORAMIDASE HNT1"/>
    <property type="match status" value="1"/>
</dbReference>
<evidence type="ECO:0000256" key="2">
    <source>
        <dbReference type="PIRSR" id="PIRSR601310-3"/>
    </source>
</evidence>
<dbReference type="PANTHER" id="PTHR46648">
    <property type="entry name" value="HIT FAMILY PROTEIN 1"/>
    <property type="match status" value="1"/>
</dbReference>
<dbReference type="PRINTS" id="PR00332">
    <property type="entry name" value="HISTRIAD"/>
</dbReference>
<dbReference type="PATRIC" id="fig|1619000.3.peg.91"/>